<gene>
    <name evidence="2" type="ORF">H1R20_g14444</name>
</gene>
<feature type="compositionally biased region" description="Basic residues" evidence="1">
    <location>
        <begin position="1"/>
        <end position="12"/>
    </location>
</feature>
<dbReference type="GO" id="GO:0003676">
    <property type="term" value="F:nucleic acid binding"/>
    <property type="evidence" value="ECO:0007669"/>
    <property type="project" value="InterPro"/>
</dbReference>
<proteinExistence type="predicted"/>
<feature type="compositionally biased region" description="Acidic residues" evidence="1">
    <location>
        <begin position="163"/>
        <end position="172"/>
    </location>
</feature>
<sequence>MPPGNKRSRQAKAQHTSGRQGFDSGWTDTFQEILSDPTYDPDLDNTADIGYDTSGSDLDDATFALIDGAQAQDDRSGAEEGSEMEESSDDESDVEDHEAMESVKETHNEEKPAPSKKPRQGPAVALPSYTGAGRSSIYANQKELRRAAAGCKKITSFFSHDTEMDEDLDGDGSDSRAESETMPDMQAESSGSPVVTVPIRNMDEFWSWIDRRTTPSGVAAADQVSHQDQAGTASTGTAPDAIGAFSTIEEGVDADADVESMVDMEEWLVMDFHEDDSGHPSPQLIDIVEALIKAAKRHKSFSALFKLESVKAYLGLLGKYEANPRVKDPKTRASNSIATGVGRGPYFAKQIRRLAVYIERFRTLPPTNTGKHHAHPSLLNNEAVAHAVRRYLTVVAVGEITPLMLQRRVNEVIIPALGLNLGGAKISEGCARRWLHKLGYNQTEAKKGMYVDGHERPDVIAYRTKLLEELARYEHLRTKYDDRTLEPIPPVLQPGERLHVPVFQDESIFRSNDLRRRVWVKDGKTPLRKKGQGRAIHVSDFIVEQTGRLKLSQAQIDEQNRLPESQRVAEDAREIIYPGKNGDGWWNAERLIAQVKQMLPLFEKLYPGAVGEFFFDQSTAHSAFAPDALMASEMNVNPGGKKRSMVLPNDYEDPALRGKPKGMRIILQERGLWEELIRRNGGKAPLGDCANCKLSQKAREKRAQEEAEAMAGIDEPSDMAEDDELLFMEQDAEKWCCMRKVISWQSDFVNEKPLLQIIIEERGHKCYFLPKFHCELNPIEMYWGWVKIRYRTLADGTWKRAKDLVPELLNSCETKTIRAFFRKSFRYMDAYVRGLNAVQAAYAVKKYKAHRKVGARIMMDVNILTMASD</sequence>
<feature type="region of interest" description="Disordered" evidence="1">
    <location>
        <begin position="162"/>
        <end position="192"/>
    </location>
</feature>
<feature type="compositionally biased region" description="Basic and acidic residues" evidence="1">
    <location>
        <begin position="97"/>
        <end position="113"/>
    </location>
</feature>
<comment type="caution">
    <text evidence="2">The sequence shown here is derived from an EMBL/GenBank/DDBJ whole genome shotgun (WGS) entry which is preliminary data.</text>
</comment>
<keyword evidence="3" id="KW-1185">Reference proteome</keyword>
<reference evidence="2" key="1">
    <citation type="submission" date="2022-06" db="EMBL/GenBank/DDBJ databases">
        <title>Genome Sequence of Candolleomyces eurysporus.</title>
        <authorList>
            <person name="Buettner E."/>
        </authorList>
    </citation>
    <scope>NUCLEOTIDE SEQUENCE</scope>
    <source>
        <strain evidence="2">VTCC 930004</strain>
    </source>
</reference>
<evidence type="ECO:0000313" key="3">
    <source>
        <dbReference type="Proteomes" id="UP001140091"/>
    </source>
</evidence>
<protein>
    <submittedName>
        <fullName evidence="2">Uncharacterized protein</fullName>
    </submittedName>
</protein>
<feature type="compositionally biased region" description="Acidic residues" evidence="1">
    <location>
        <begin position="80"/>
        <end position="96"/>
    </location>
</feature>
<name>A0A9W8M9W3_9AGAR</name>
<dbReference type="Gene3D" id="3.30.420.10">
    <property type="entry name" value="Ribonuclease H-like superfamily/Ribonuclease H"/>
    <property type="match status" value="1"/>
</dbReference>
<evidence type="ECO:0000256" key="1">
    <source>
        <dbReference type="SAM" id="MobiDB-lite"/>
    </source>
</evidence>
<dbReference type="InterPro" id="IPR036397">
    <property type="entry name" value="RNaseH_sf"/>
</dbReference>
<dbReference type="EMBL" id="JANBPK010001480">
    <property type="protein sequence ID" value="KAJ2922656.1"/>
    <property type="molecule type" value="Genomic_DNA"/>
</dbReference>
<feature type="non-terminal residue" evidence="2">
    <location>
        <position position="869"/>
    </location>
</feature>
<dbReference type="Proteomes" id="UP001140091">
    <property type="component" value="Unassembled WGS sequence"/>
</dbReference>
<evidence type="ECO:0000313" key="2">
    <source>
        <dbReference type="EMBL" id="KAJ2922656.1"/>
    </source>
</evidence>
<feature type="region of interest" description="Disordered" evidence="1">
    <location>
        <begin position="1"/>
        <end position="130"/>
    </location>
</feature>
<accession>A0A9W8M9W3</accession>
<organism evidence="2 3">
    <name type="scientific">Candolleomyces eurysporus</name>
    <dbReference type="NCBI Taxonomy" id="2828524"/>
    <lineage>
        <taxon>Eukaryota</taxon>
        <taxon>Fungi</taxon>
        <taxon>Dikarya</taxon>
        <taxon>Basidiomycota</taxon>
        <taxon>Agaricomycotina</taxon>
        <taxon>Agaricomycetes</taxon>
        <taxon>Agaricomycetidae</taxon>
        <taxon>Agaricales</taxon>
        <taxon>Agaricineae</taxon>
        <taxon>Psathyrellaceae</taxon>
        <taxon>Candolleomyces</taxon>
    </lineage>
</organism>
<dbReference type="OrthoDB" id="6511194at2759"/>
<dbReference type="PANTHER" id="PTHR35871:SF1">
    <property type="entry name" value="CXC1-LIKE CYSTEINE CLUSTER ASSOCIATED WITH KDZ TRANSPOSASES DOMAIN-CONTAINING PROTEIN"/>
    <property type="match status" value="1"/>
</dbReference>
<dbReference type="AlphaFoldDB" id="A0A9W8M9W3"/>
<dbReference type="PANTHER" id="PTHR35871">
    <property type="entry name" value="EXPRESSED PROTEIN"/>
    <property type="match status" value="1"/>
</dbReference>